<dbReference type="Pfam" id="PF21041">
    <property type="entry name" value="XMAP215_CLASP_TOG"/>
    <property type="match status" value="1"/>
</dbReference>
<feature type="compositionally biased region" description="Polar residues" evidence="6">
    <location>
        <begin position="1175"/>
        <end position="1202"/>
    </location>
</feature>
<keyword evidence="9" id="KW-1185">Reference proteome</keyword>
<dbReference type="PROSITE" id="PS50077">
    <property type="entry name" value="HEAT_REPEAT"/>
    <property type="match status" value="1"/>
</dbReference>
<dbReference type="InterPro" id="IPR011989">
    <property type="entry name" value="ARM-like"/>
</dbReference>
<organism evidence="8 9">
    <name type="scientific">Porites lobata</name>
    <dbReference type="NCBI Taxonomy" id="104759"/>
    <lineage>
        <taxon>Eukaryota</taxon>
        <taxon>Metazoa</taxon>
        <taxon>Cnidaria</taxon>
        <taxon>Anthozoa</taxon>
        <taxon>Hexacorallia</taxon>
        <taxon>Scleractinia</taxon>
        <taxon>Fungiina</taxon>
        <taxon>Poritidae</taxon>
        <taxon>Porites</taxon>
    </lineage>
</organism>
<reference evidence="8 9" key="1">
    <citation type="submission" date="2022-05" db="EMBL/GenBank/DDBJ databases">
        <authorList>
            <consortium name="Genoscope - CEA"/>
            <person name="William W."/>
        </authorList>
    </citation>
    <scope>NUCLEOTIDE SEQUENCE [LARGE SCALE GENOMIC DNA]</scope>
</reference>
<feature type="domain" description="TOG" evidence="7">
    <location>
        <begin position="310"/>
        <end position="539"/>
    </location>
</feature>
<gene>
    <name evidence="8" type="ORF">PLOB_00012278</name>
</gene>
<proteinExistence type="predicted"/>
<comment type="subcellular location">
    <subcellularLocation>
        <location evidence="1">Cytoplasm</location>
        <location evidence="1">Cytoskeleton</location>
    </subcellularLocation>
</comment>
<name>A0ABN8QXY4_9CNID</name>
<feature type="region of interest" description="Disordered" evidence="6">
    <location>
        <begin position="529"/>
        <end position="612"/>
    </location>
</feature>
<feature type="compositionally biased region" description="Basic and acidic residues" evidence="6">
    <location>
        <begin position="768"/>
        <end position="783"/>
    </location>
</feature>
<feature type="region of interest" description="Disordered" evidence="6">
    <location>
        <begin position="748"/>
        <end position="819"/>
    </location>
</feature>
<dbReference type="PANTHER" id="PTHR21567:SF9">
    <property type="entry name" value="CLIP-ASSOCIATING PROTEIN"/>
    <property type="match status" value="1"/>
</dbReference>
<feature type="region of interest" description="Disordered" evidence="6">
    <location>
        <begin position="624"/>
        <end position="718"/>
    </location>
</feature>
<accession>A0ABN8QXY4</accession>
<dbReference type="InterPro" id="IPR034085">
    <property type="entry name" value="TOG"/>
</dbReference>
<comment type="caution">
    <text evidence="8">The sequence shown here is derived from an EMBL/GenBank/DDBJ whole genome shotgun (WGS) entry which is preliminary data.</text>
</comment>
<dbReference type="EMBL" id="CALNXK010000168">
    <property type="protein sequence ID" value="CAH3171894.1"/>
    <property type="molecule type" value="Genomic_DNA"/>
</dbReference>
<evidence type="ECO:0000256" key="4">
    <source>
        <dbReference type="ARBA" id="ARBA00023212"/>
    </source>
</evidence>
<dbReference type="Gene3D" id="1.25.10.10">
    <property type="entry name" value="Leucine-rich Repeat Variant"/>
    <property type="match status" value="4"/>
</dbReference>
<feature type="domain" description="TOG" evidence="7">
    <location>
        <begin position="1345"/>
        <end position="1572"/>
    </location>
</feature>
<dbReference type="InterPro" id="IPR024395">
    <property type="entry name" value="CLASP_N_dom"/>
</dbReference>
<dbReference type="SUPFAM" id="SSF48371">
    <property type="entry name" value="ARM repeat"/>
    <property type="match status" value="2"/>
</dbReference>
<keyword evidence="2" id="KW-0963">Cytoplasm</keyword>
<feature type="compositionally biased region" description="Low complexity" evidence="6">
    <location>
        <begin position="752"/>
        <end position="767"/>
    </location>
</feature>
<feature type="repeat" description="HEAT" evidence="5">
    <location>
        <begin position="164"/>
        <end position="202"/>
    </location>
</feature>
<feature type="region of interest" description="Disordered" evidence="6">
    <location>
        <begin position="833"/>
        <end position="876"/>
    </location>
</feature>
<evidence type="ECO:0000256" key="1">
    <source>
        <dbReference type="ARBA" id="ARBA00004245"/>
    </source>
</evidence>
<evidence type="ECO:0000256" key="6">
    <source>
        <dbReference type="SAM" id="MobiDB-lite"/>
    </source>
</evidence>
<evidence type="ECO:0000313" key="8">
    <source>
        <dbReference type="EMBL" id="CAH3171894.1"/>
    </source>
</evidence>
<evidence type="ECO:0000256" key="3">
    <source>
        <dbReference type="ARBA" id="ARBA00022737"/>
    </source>
</evidence>
<feature type="compositionally biased region" description="Basic and acidic residues" evidence="6">
    <location>
        <begin position="688"/>
        <end position="701"/>
    </location>
</feature>
<protein>
    <recommendedName>
        <fullName evidence="7">TOG domain-containing protein</fullName>
    </recommendedName>
</protein>
<dbReference type="InterPro" id="IPR016024">
    <property type="entry name" value="ARM-type_fold"/>
</dbReference>
<sequence>MKDLVFLEGILAAVNSQDTQKRLKAAEDLSTYLSDPSNRVEFIGFDKLLDGLVAWVNSSNFKLSLTGLDLLHQIVDRLGANFRSHLLPVVPAIIERLGDSKQQVRDSSQDLLQKFMIVSTPQHVLEQLIPAFGHKAWRVREEVLHCLVTSLNEFGAPSLTVSKFVPHICKLLGDPNSQVRDSAINSLVEIYRHVGEKVRVDLSKKGIPSSRLSIIYAKFDEVARSGDMIANEANGSSRLNGEVESTDGAKVSTAAPSRAASVKKAAPARKTSGTKSSSSSNSASAGAVDEADFENAFFECPDVKIYNAKDLAEEMAKIQTVLSDDKNDWEHRVAALKKIRSLVQGGALEYENFVSLLKLQEGAFKLSIKDLRSSVTREACVTLSYLSTLLKNQFDHTAEAILPALINLILNSAKIMATSGHACIRFILKNTHAHRLIPIITNNLTSKSSIIRRRSCEYIDLFLVHWDASTIKPRISEIEEALRKGISDADAEARAATRRAFWHYHELFRDKAESLLKSFDVSKQKQLENDRNLSNLGPTKTSTSGRFVSVKPTKTTAGNRVRSSSAASEDGTVSSRHTAPTRQTVGASSRAARTSHREDSRHAVASKTSGSLLSPMAALGRSISNIDQRSAERASARSKLRSAASRVSPQNHHAQLRQPRTQHPSRGTVSQPGSRSQSPDRLLATFPPRERSEVYCRRESISGRTKIPTPSVSRHPSDENLAMIPRCQSPLPPPSSSPSFLPVRKHLRMRTASQSSSRASSRASSRGASRDTSPDRRDRRLSVERGYSPSHLPVLKKASPLHNPPLKQSSQGEPAGKGVTEAAVWDAWHKSPSRRKYSFGSTNSQCSDDDNDSDVGSISSERSYGSRGSRTHHKTLEPGNEVAEIVRLTSSDVWSDRRDGVVCLQSFLLNSGVVSQVELGRIKDCLTRLFFDPHNKVYSLFLDALCDFIVVNKVDLHDWLFVLLSRLLTKLGTELLNSLQSKVVRVLDVIRDSFPYDLQFSILTRFITDQTQTPNLKVKIAILQYLQGLIGLMDPSDFTNSGETRLAVSRIITWTTEPKSVDVRKESAAVIVALFELNTPEFSMMLTVLPKSFQDGATKLLHNHLKSSSQGSEPFAAGRGSPSSSSSNFDEVEERPRLRLGYRTLSSSSMKGVSPTKDENRADQPSSPDHHTKIPTPTKSPRGSQTRFGYSPQTNTPSLQRDNSSEVEPLSSNESLDGRYASPPPPHRGDAVSSQPEDAPSVSSGYNSDDVTSGNTESHHRRASAAGTPASGEPAGQKYDPRQYQDKQNDFHPVSKQNMVPEMNGFLTAGRKKNGEVEDELDRSLEGMDHSDDQFDKDVSFENADGLSPLMVPLGAPSGMQTEEKKEALGELLRMAREEAPELWEENLNTLLSLVLKNIGDDEPSIRLLSLRVVRDLVRTKPHALSGPNQKMIETVLIAHKDSQKEVARVAEEVAGTIAKSLPPEVCLQALAPVLRDADFPVNLAALKMTIKVVEDIDSETVEENLGEIVPGLVRCYDHVESSVRKASVFCLVALHGVVGEDILMPHLAELSGTKMKLLNLYIKRSQAGNGGARP</sequence>
<feature type="compositionally biased region" description="Basic and acidic residues" evidence="6">
    <location>
        <begin position="1279"/>
        <end position="1290"/>
    </location>
</feature>
<evidence type="ECO:0000313" key="9">
    <source>
        <dbReference type="Proteomes" id="UP001159405"/>
    </source>
</evidence>
<feature type="compositionally biased region" description="Basic and acidic residues" evidence="6">
    <location>
        <begin position="1156"/>
        <end position="1172"/>
    </location>
</feature>
<evidence type="ECO:0000256" key="5">
    <source>
        <dbReference type="PROSITE-ProRule" id="PRU00103"/>
    </source>
</evidence>
<dbReference type="InterPro" id="IPR021133">
    <property type="entry name" value="HEAT_type_2"/>
</dbReference>
<keyword evidence="4" id="KW-0206">Cytoskeleton</keyword>
<feature type="compositionally biased region" description="Polar residues" evidence="6">
    <location>
        <begin position="1232"/>
        <end position="1256"/>
    </location>
</feature>
<evidence type="ECO:0000256" key="2">
    <source>
        <dbReference type="ARBA" id="ARBA00022490"/>
    </source>
</evidence>
<feature type="compositionally biased region" description="Low complexity" evidence="6">
    <location>
        <begin position="270"/>
        <end position="284"/>
    </location>
</feature>
<evidence type="ECO:0000259" key="7">
    <source>
        <dbReference type="SMART" id="SM01349"/>
    </source>
</evidence>
<keyword evidence="3" id="KW-0677">Repeat</keyword>
<feature type="region of interest" description="Disordered" evidence="6">
    <location>
        <begin position="233"/>
        <end position="284"/>
    </location>
</feature>
<dbReference type="PANTHER" id="PTHR21567">
    <property type="entry name" value="CLASP"/>
    <property type="match status" value="1"/>
</dbReference>
<feature type="region of interest" description="Disordered" evidence="6">
    <location>
        <begin position="1105"/>
        <end position="1299"/>
    </location>
</feature>
<dbReference type="SMART" id="SM01349">
    <property type="entry name" value="TOG"/>
    <property type="match status" value="3"/>
</dbReference>
<dbReference type="InterPro" id="IPR048491">
    <property type="entry name" value="XMAP215_CLASP_TOG"/>
</dbReference>
<dbReference type="Pfam" id="PF12348">
    <property type="entry name" value="CLASP_N"/>
    <property type="match status" value="1"/>
</dbReference>
<dbReference type="Proteomes" id="UP001159405">
    <property type="component" value="Unassembled WGS sequence"/>
</dbReference>
<feature type="domain" description="TOG" evidence="7">
    <location>
        <begin position="3"/>
        <end position="228"/>
    </location>
</feature>
<feature type="compositionally biased region" description="Polar residues" evidence="6">
    <location>
        <begin position="647"/>
        <end position="679"/>
    </location>
</feature>
<feature type="compositionally biased region" description="Low complexity" evidence="6">
    <location>
        <begin position="854"/>
        <end position="868"/>
    </location>
</feature>
<feature type="compositionally biased region" description="Polar residues" evidence="6">
    <location>
        <begin position="532"/>
        <end position="587"/>
    </location>
</feature>